<dbReference type="AlphaFoldDB" id="A0A3A8A8L0"/>
<dbReference type="InterPro" id="IPR001623">
    <property type="entry name" value="DnaJ_domain"/>
</dbReference>
<dbReference type="Gene3D" id="1.10.287.110">
    <property type="entry name" value="DnaJ domain"/>
    <property type="match status" value="1"/>
</dbReference>
<evidence type="ECO:0000259" key="1">
    <source>
        <dbReference type="PROSITE" id="PS50076"/>
    </source>
</evidence>
<dbReference type="SMART" id="SM00271">
    <property type="entry name" value="DnaJ"/>
    <property type="match status" value="1"/>
</dbReference>
<accession>A0A3A8A8L0</accession>
<dbReference type="CDD" id="cd07316">
    <property type="entry name" value="terB_like_DjlA"/>
    <property type="match status" value="1"/>
</dbReference>
<evidence type="ECO:0000313" key="3">
    <source>
        <dbReference type="Proteomes" id="UP000246132"/>
    </source>
</evidence>
<dbReference type="CDD" id="cd06257">
    <property type="entry name" value="DnaJ"/>
    <property type="match status" value="1"/>
</dbReference>
<feature type="domain" description="J" evidence="1">
    <location>
        <begin position="170"/>
        <end position="236"/>
    </location>
</feature>
<dbReference type="InterPro" id="IPR036869">
    <property type="entry name" value="J_dom_sf"/>
</dbReference>
<comment type="caution">
    <text evidence="2">The sequence shown here is derived from an EMBL/GenBank/DDBJ whole genome shotgun (WGS) entry which is preliminary data.</text>
</comment>
<dbReference type="Gene3D" id="1.10.3680.10">
    <property type="entry name" value="TerB-like"/>
    <property type="match status" value="1"/>
</dbReference>
<proteinExistence type="predicted"/>
<name>A0A3A8A8L0_9HYPH</name>
<dbReference type="RefSeq" id="WP_109765922.1">
    <property type="nucleotide sequence ID" value="NZ_CP159474.1"/>
</dbReference>
<dbReference type="Pfam" id="PF05099">
    <property type="entry name" value="TerB"/>
    <property type="match status" value="1"/>
</dbReference>
<dbReference type="InterPro" id="IPR007791">
    <property type="entry name" value="DjlA_N"/>
</dbReference>
<evidence type="ECO:0000313" key="2">
    <source>
        <dbReference type="EMBL" id="RKF06276.1"/>
    </source>
</evidence>
<sequence length="236" mass="25718">MSIWVRISDFVSGTAGQALGALVEQVRTVFEGDPETRARVAFSVAMIALSAKMAKADGVVTTSEVDAFREIFEIPDEEAKRVASLYNLAKQDVAGYQSYAAQLAGLCGSGQPDCPMLRDILDGLFHIAKADGVIHQKELEFLADVAAIFAISDAEFDRIRARHVDAGDADPWRVLGIAPGTPFDEARQRYRELVRDNHPDTMAARGVPAEFHAIAHERVAAINAAWDVVEPELKRA</sequence>
<reference evidence="2 3" key="1">
    <citation type="journal article" date="2018" name="Int. J. Syst. Bacteriol.">
        <title>Oceaniradius stylonemae gen. nov., sp. nov., isolated from a red alga, Stylonema cornu-cervi.</title>
        <authorList>
            <person name="Jeong S."/>
        </authorList>
    </citation>
    <scope>NUCLEOTIDE SEQUENCE [LARGE SCALE GENOMIC DNA]</scope>
    <source>
        <strain evidence="2 3">StC1</strain>
    </source>
</reference>
<dbReference type="PROSITE" id="PS50076">
    <property type="entry name" value="DNAJ_2"/>
    <property type="match status" value="1"/>
</dbReference>
<dbReference type="SUPFAM" id="SSF158682">
    <property type="entry name" value="TerB-like"/>
    <property type="match status" value="1"/>
</dbReference>
<dbReference type="OrthoDB" id="9782583at2"/>
<keyword evidence="3" id="KW-1185">Reference proteome</keyword>
<dbReference type="Proteomes" id="UP000246132">
    <property type="component" value="Unassembled WGS sequence"/>
</dbReference>
<organism evidence="2 3">
    <name type="scientific">Oceaniradius stylonematis</name>
    <dbReference type="NCBI Taxonomy" id="2184161"/>
    <lineage>
        <taxon>Bacteria</taxon>
        <taxon>Pseudomonadati</taxon>
        <taxon>Pseudomonadota</taxon>
        <taxon>Alphaproteobacteria</taxon>
        <taxon>Hyphomicrobiales</taxon>
        <taxon>Ahrensiaceae</taxon>
        <taxon>Oceaniradius</taxon>
    </lineage>
</organism>
<dbReference type="InterPro" id="IPR029024">
    <property type="entry name" value="TerB-like"/>
</dbReference>
<dbReference type="SUPFAM" id="SSF46565">
    <property type="entry name" value="Chaperone J-domain"/>
    <property type="match status" value="1"/>
</dbReference>
<dbReference type="EMBL" id="QFWV02000007">
    <property type="protein sequence ID" value="RKF06276.1"/>
    <property type="molecule type" value="Genomic_DNA"/>
</dbReference>
<gene>
    <name evidence="2" type="ORF">DEM25_011620</name>
</gene>
<protein>
    <submittedName>
        <fullName evidence="2">Molecular chaperone DjiA</fullName>
    </submittedName>
</protein>